<organism evidence="1 2">
    <name type="scientific">Arsenicicoccus bolidensis</name>
    <dbReference type="NCBI Taxonomy" id="229480"/>
    <lineage>
        <taxon>Bacteria</taxon>
        <taxon>Bacillati</taxon>
        <taxon>Actinomycetota</taxon>
        <taxon>Actinomycetes</taxon>
        <taxon>Micrococcales</taxon>
        <taxon>Intrasporangiaceae</taxon>
        <taxon>Arsenicicoccus</taxon>
    </lineage>
</organism>
<dbReference type="EMBL" id="JAKRCV010000029">
    <property type="protein sequence ID" value="MCG7322240.1"/>
    <property type="molecule type" value="Genomic_DNA"/>
</dbReference>
<sequence length="52" mass="5679">MEQHHVEAAAARAGRDAQILELWEQGQTKAEMGRTVGMTAQGVGYALRRLGQ</sequence>
<protein>
    <recommendedName>
        <fullName evidence="3">Helix-turn-helix domain-containing protein</fullName>
    </recommendedName>
</protein>
<gene>
    <name evidence="1" type="ORF">MHL29_10110</name>
</gene>
<evidence type="ECO:0000313" key="2">
    <source>
        <dbReference type="Proteomes" id="UP001521931"/>
    </source>
</evidence>
<proteinExistence type="predicted"/>
<reference evidence="1 2" key="1">
    <citation type="submission" date="2022-02" db="EMBL/GenBank/DDBJ databases">
        <title>Uncovering new skin microbiome diversity through culturing and metagenomics.</title>
        <authorList>
            <person name="Conlan S."/>
            <person name="Deming C."/>
            <person name="Nisc Comparative Sequencing Program N."/>
            <person name="Segre J.A."/>
        </authorList>
    </citation>
    <scope>NUCLEOTIDE SEQUENCE [LARGE SCALE GENOMIC DNA]</scope>
    <source>
        <strain evidence="1 2">ACRQZ</strain>
    </source>
</reference>
<evidence type="ECO:0000313" key="1">
    <source>
        <dbReference type="EMBL" id="MCG7322240.1"/>
    </source>
</evidence>
<keyword evidence="2" id="KW-1185">Reference proteome</keyword>
<dbReference type="Proteomes" id="UP001521931">
    <property type="component" value="Unassembled WGS sequence"/>
</dbReference>
<name>A0ABS9Q2X9_9MICO</name>
<comment type="caution">
    <text evidence="1">The sequence shown here is derived from an EMBL/GenBank/DDBJ whole genome shotgun (WGS) entry which is preliminary data.</text>
</comment>
<evidence type="ECO:0008006" key="3">
    <source>
        <dbReference type="Google" id="ProtNLM"/>
    </source>
</evidence>
<dbReference type="RefSeq" id="WP_156911397.1">
    <property type="nucleotide sequence ID" value="NZ_DAMDMH010000022.1"/>
</dbReference>
<accession>A0ABS9Q2X9</accession>